<sequence length="277" mass="30705">MAHRKNTSNGASQNRNWDDILANLVEGQNLFRDFVTNHMNNNSGNNGGGNGHHQGDGVNQVPLGGNLLDRFKKIGPLPFSGTTDPEAAEKWIKQVNKTFLAMNCPEDQKLPLTAFILQGEAEHCTEEDKITRFIEGLRPGLRREVEMAEKPTLAETIRYAYRSEESAARDQRAGEASRVGPTSSSRPPALQQQQAKRLKPNVPTPVSVPICAYCNRRHPVGQCRFKSGACFNCGDMGHKVAECPRPDRRKHQIISAQPQVQQKSLATQQKPPPARPQ</sequence>
<organism evidence="1 2">
    <name type="scientific">Persea americana</name>
    <name type="common">Avocado</name>
    <dbReference type="NCBI Taxonomy" id="3435"/>
    <lineage>
        <taxon>Eukaryota</taxon>
        <taxon>Viridiplantae</taxon>
        <taxon>Streptophyta</taxon>
        <taxon>Embryophyta</taxon>
        <taxon>Tracheophyta</taxon>
        <taxon>Spermatophyta</taxon>
        <taxon>Magnoliopsida</taxon>
        <taxon>Magnoliidae</taxon>
        <taxon>Laurales</taxon>
        <taxon>Lauraceae</taxon>
        <taxon>Persea</taxon>
    </lineage>
</organism>
<accession>A0ACC2K9I2</accession>
<evidence type="ECO:0000313" key="1">
    <source>
        <dbReference type="EMBL" id="KAJ8617772.1"/>
    </source>
</evidence>
<dbReference type="Proteomes" id="UP001234297">
    <property type="component" value="Chromosome 4"/>
</dbReference>
<evidence type="ECO:0000313" key="2">
    <source>
        <dbReference type="Proteomes" id="UP001234297"/>
    </source>
</evidence>
<reference evidence="1 2" key="1">
    <citation type="journal article" date="2022" name="Hortic Res">
        <title>A haplotype resolved chromosomal level avocado genome allows analysis of novel avocado genes.</title>
        <authorList>
            <person name="Nath O."/>
            <person name="Fletcher S.J."/>
            <person name="Hayward A."/>
            <person name="Shaw L.M."/>
            <person name="Masouleh A.K."/>
            <person name="Furtado A."/>
            <person name="Henry R.J."/>
            <person name="Mitter N."/>
        </authorList>
    </citation>
    <scope>NUCLEOTIDE SEQUENCE [LARGE SCALE GENOMIC DNA]</scope>
    <source>
        <strain evidence="2">cv. Hass</strain>
    </source>
</reference>
<gene>
    <name evidence="1" type="ORF">MRB53_013958</name>
</gene>
<proteinExistence type="predicted"/>
<name>A0ACC2K9I2_PERAE</name>
<comment type="caution">
    <text evidence="1">The sequence shown here is derived from an EMBL/GenBank/DDBJ whole genome shotgun (WGS) entry which is preliminary data.</text>
</comment>
<dbReference type="EMBL" id="CM056812">
    <property type="protein sequence ID" value="KAJ8617772.1"/>
    <property type="molecule type" value="Genomic_DNA"/>
</dbReference>
<keyword evidence="2" id="KW-1185">Reference proteome</keyword>
<protein>
    <submittedName>
        <fullName evidence="1">Uncharacterized protein</fullName>
    </submittedName>
</protein>